<evidence type="ECO:0000256" key="7">
    <source>
        <dbReference type="ARBA" id="ARBA00023157"/>
    </source>
</evidence>
<dbReference type="Proteomes" id="UP000639338">
    <property type="component" value="Unassembled WGS sequence"/>
</dbReference>
<evidence type="ECO:0000259" key="10">
    <source>
        <dbReference type="Pfam" id="PF00151"/>
    </source>
</evidence>
<evidence type="ECO:0000256" key="6">
    <source>
        <dbReference type="ARBA" id="ARBA00022801"/>
    </source>
</evidence>
<dbReference type="EMBL" id="JACMRX010000006">
    <property type="protein sequence ID" value="KAF7987392.1"/>
    <property type="molecule type" value="Genomic_DNA"/>
</dbReference>
<dbReference type="AlphaFoldDB" id="A0A835CKN8"/>
<evidence type="ECO:0000313" key="11">
    <source>
        <dbReference type="EMBL" id="KAF7987392.1"/>
    </source>
</evidence>
<feature type="signal peptide" evidence="9">
    <location>
        <begin position="1"/>
        <end position="21"/>
    </location>
</feature>
<evidence type="ECO:0000256" key="4">
    <source>
        <dbReference type="ARBA" id="ARBA00013179"/>
    </source>
</evidence>
<name>A0A835CKN8_APHGI</name>
<keyword evidence="5" id="KW-0964">Secreted</keyword>
<dbReference type="PANTHER" id="PTHR11610:SF178">
    <property type="entry name" value="LIPASE MEMBER H-A-LIKE PROTEIN"/>
    <property type="match status" value="1"/>
</dbReference>
<dbReference type="Pfam" id="PF00151">
    <property type="entry name" value="Lipase"/>
    <property type="match status" value="1"/>
</dbReference>
<dbReference type="InterPro" id="IPR033906">
    <property type="entry name" value="Lipase_N"/>
</dbReference>
<protein>
    <recommendedName>
        <fullName evidence="4">phospholipase A1</fullName>
        <ecNumber evidence="4">3.1.1.32</ecNumber>
    </recommendedName>
</protein>
<dbReference type="EC" id="3.1.1.32" evidence="4"/>
<comment type="caution">
    <text evidence="11">The sequence shown here is derived from an EMBL/GenBank/DDBJ whole genome shotgun (WGS) entry which is preliminary data.</text>
</comment>
<keyword evidence="12" id="KW-1185">Reference proteome</keyword>
<dbReference type="GO" id="GO:0008970">
    <property type="term" value="F:phospholipase A1 activity"/>
    <property type="evidence" value="ECO:0007669"/>
    <property type="project" value="UniProtKB-EC"/>
</dbReference>
<comment type="subcellular location">
    <subcellularLocation>
        <location evidence="2">Secreted</location>
    </subcellularLocation>
</comment>
<reference evidence="11 12" key="1">
    <citation type="submission" date="2020-08" db="EMBL/GenBank/DDBJ databases">
        <title>Aphidius gifuensis genome sequencing and assembly.</title>
        <authorList>
            <person name="Du Z."/>
        </authorList>
    </citation>
    <scope>NUCLEOTIDE SEQUENCE [LARGE SCALE GENOMIC DNA]</scope>
    <source>
        <strain evidence="11">YNYX2018</strain>
        <tissue evidence="11">Adults</tissue>
    </source>
</reference>
<evidence type="ECO:0000313" key="12">
    <source>
        <dbReference type="Proteomes" id="UP000639338"/>
    </source>
</evidence>
<gene>
    <name evidence="11" type="ORF">HCN44_003154</name>
</gene>
<keyword evidence="9" id="KW-0732">Signal</keyword>
<dbReference type="PANTHER" id="PTHR11610">
    <property type="entry name" value="LIPASE"/>
    <property type="match status" value="1"/>
</dbReference>
<comment type="catalytic activity">
    <reaction evidence="1">
        <text>a 1,2-diacyl-sn-glycero-3-phosphocholine + H2O = a 2-acyl-sn-glycero-3-phosphocholine + a fatty acid + H(+)</text>
        <dbReference type="Rhea" id="RHEA:18689"/>
        <dbReference type="ChEBI" id="CHEBI:15377"/>
        <dbReference type="ChEBI" id="CHEBI:15378"/>
        <dbReference type="ChEBI" id="CHEBI:28868"/>
        <dbReference type="ChEBI" id="CHEBI:57643"/>
        <dbReference type="ChEBI" id="CHEBI:57875"/>
        <dbReference type="EC" id="3.1.1.32"/>
    </reaction>
</comment>
<evidence type="ECO:0000256" key="3">
    <source>
        <dbReference type="ARBA" id="ARBA00010701"/>
    </source>
</evidence>
<organism evidence="11 12">
    <name type="scientific">Aphidius gifuensis</name>
    <name type="common">Parasitoid wasp</name>
    <dbReference type="NCBI Taxonomy" id="684658"/>
    <lineage>
        <taxon>Eukaryota</taxon>
        <taxon>Metazoa</taxon>
        <taxon>Ecdysozoa</taxon>
        <taxon>Arthropoda</taxon>
        <taxon>Hexapoda</taxon>
        <taxon>Insecta</taxon>
        <taxon>Pterygota</taxon>
        <taxon>Neoptera</taxon>
        <taxon>Endopterygota</taxon>
        <taxon>Hymenoptera</taxon>
        <taxon>Apocrita</taxon>
        <taxon>Ichneumonoidea</taxon>
        <taxon>Braconidae</taxon>
        <taxon>Aphidiinae</taxon>
        <taxon>Aphidius</taxon>
    </lineage>
</organism>
<evidence type="ECO:0000256" key="9">
    <source>
        <dbReference type="SAM" id="SignalP"/>
    </source>
</evidence>
<dbReference type="CDD" id="cd00707">
    <property type="entry name" value="Pancreat_lipase_like"/>
    <property type="match status" value="1"/>
</dbReference>
<feature type="domain" description="Lipase" evidence="10">
    <location>
        <begin position="84"/>
        <end position="400"/>
    </location>
</feature>
<proteinExistence type="inferred from homology"/>
<feature type="chain" id="PRO_5032816269" description="phospholipase A1" evidence="9">
    <location>
        <begin position="22"/>
        <end position="422"/>
    </location>
</feature>
<dbReference type="InterPro" id="IPR000734">
    <property type="entry name" value="TAG_lipase"/>
</dbReference>
<dbReference type="SUPFAM" id="SSF53474">
    <property type="entry name" value="alpha/beta-Hydrolases"/>
    <property type="match status" value="1"/>
</dbReference>
<evidence type="ECO:0000256" key="8">
    <source>
        <dbReference type="RuleBase" id="RU004262"/>
    </source>
</evidence>
<comment type="similarity">
    <text evidence="3 8">Belongs to the AB hydrolase superfamily. Lipase family.</text>
</comment>
<keyword evidence="6" id="KW-0378">Hydrolase</keyword>
<dbReference type="InterPro" id="IPR029058">
    <property type="entry name" value="AB_hydrolase_fold"/>
</dbReference>
<dbReference type="InterPro" id="IPR013818">
    <property type="entry name" value="Lipase"/>
</dbReference>
<dbReference type="PRINTS" id="PR00821">
    <property type="entry name" value="TAGLIPASE"/>
</dbReference>
<evidence type="ECO:0000256" key="5">
    <source>
        <dbReference type="ARBA" id="ARBA00022525"/>
    </source>
</evidence>
<dbReference type="OrthoDB" id="199913at2759"/>
<sequence length="422" mass="47872">MLIKSFEIICLLLIFVNYCSCQNEKYNNNSITYNSSKIIGNSLSNNSLQSKNDILSYKNVKIDCSRVSGIADGILSWFSYLQKSTSSSLKVFIKLYTRNNSLSHILINPDDNINLNLSYFNIERKSVFIIHGFMTPATESWMDHMKNAYLEYEDVNVFVIDWTEHSFVWNYYKAIENSLEVGKIVSNLIAKITRYYLTINNNKTWGKIHLIGHSLGAHICGIIADDIKMSNGKWTVTRITGLDPAQPCFVGSNLTLNKYDAPFVDVIHTNGRQIIPGIALGAVDDIGTIDFYVNGGYFQPSCNKTPIMLFKMLKTIIDLSREAFCSHMIAIDYFTESIKIASVKSKQKFWSFKWDGTYKTAENIIGNDCSDNDCIVMGIEADKYSIQGKFFVSTAMSYPYHGPIVTNDINEILNQLEVDIKH</sequence>
<dbReference type="GO" id="GO:0016042">
    <property type="term" value="P:lipid catabolic process"/>
    <property type="evidence" value="ECO:0007669"/>
    <property type="project" value="TreeGrafter"/>
</dbReference>
<dbReference type="Gene3D" id="3.40.50.1820">
    <property type="entry name" value="alpha/beta hydrolase"/>
    <property type="match status" value="1"/>
</dbReference>
<evidence type="ECO:0000256" key="1">
    <source>
        <dbReference type="ARBA" id="ARBA00000111"/>
    </source>
</evidence>
<keyword evidence="7" id="KW-1015">Disulfide bond</keyword>
<dbReference type="GO" id="GO:0005615">
    <property type="term" value="C:extracellular space"/>
    <property type="evidence" value="ECO:0007669"/>
    <property type="project" value="TreeGrafter"/>
</dbReference>
<evidence type="ECO:0000256" key="2">
    <source>
        <dbReference type="ARBA" id="ARBA00004613"/>
    </source>
</evidence>
<accession>A0A835CKN8</accession>